<comment type="similarity">
    <text evidence="2 7">Belongs to the PanB family.</text>
</comment>
<keyword evidence="5 7" id="KW-0808">Transferase</keyword>
<keyword evidence="7 10" id="KW-0479">Metal-binding</keyword>
<dbReference type="GO" id="GO:0000287">
    <property type="term" value="F:magnesium ion binding"/>
    <property type="evidence" value="ECO:0007669"/>
    <property type="project" value="TreeGrafter"/>
</dbReference>
<keyword evidence="4 7" id="KW-0566">Pantothenate biosynthesis</keyword>
<dbReference type="UniPathway" id="UPA00028">
    <property type="reaction ID" value="UER00003"/>
</dbReference>
<dbReference type="NCBIfam" id="TIGR00222">
    <property type="entry name" value="panB"/>
    <property type="match status" value="1"/>
</dbReference>
<comment type="subunit">
    <text evidence="3 7">Homodecamer; pentamer of dimers.</text>
</comment>
<dbReference type="GO" id="GO:0015940">
    <property type="term" value="P:pantothenate biosynthetic process"/>
    <property type="evidence" value="ECO:0007669"/>
    <property type="project" value="UniProtKB-UniRule"/>
</dbReference>
<sequence length="273" mass="28684">MTEGTPTPPRPRRFRIAHLAEAKHHGEPLTMLTAYDSMVASIIDRAGVDMILVGDSIGTTVFGDSNTLGVELADMVRATKSVANGTQRALIVSDLPFATYETGPAQAFESASQLIKAGANAVKLEGGVRVAEQIRTLVSNGIPVIAHIGFTPQSENTLSGPRVQGRGDDAADRVVEDAVAVQEAGAAAVVLEMVPADLASRITSILEIPTIGIGAGPETDGQVLVWSDMAGMTDWQPSFVQVFGQVGEALSKASTDYVAAVKSRSFPTREHSF</sequence>
<feature type="active site" description="Proton acceptor" evidence="7 8">
    <location>
        <position position="192"/>
    </location>
</feature>
<dbReference type="GO" id="GO:0005737">
    <property type="term" value="C:cytoplasm"/>
    <property type="evidence" value="ECO:0007669"/>
    <property type="project" value="UniProtKB-SubCell"/>
</dbReference>
<evidence type="ECO:0000256" key="4">
    <source>
        <dbReference type="ARBA" id="ARBA00022655"/>
    </source>
</evidence>
<protein>
    <recommendedName>
        <fullName evidence="7">3-methyl-2-oxobutanoate hydroxymethyltransferase</fullName>
        <ecNumber evidence="7">2.1.2.11</ecNumber>
    </recommendedName>
    <alternativeName>
        <fullName evidence="7">Ketopantoate hydroxymethyltransferase</fullName>
        <shortName evidence="7">KPHMT</shortName>
    </alternativeName>
</protein>
<evidence type="ECO:0000313" key="11">
    <source>
        <dbReference type="EMBL" id="AZQ76326.1"/>
    </source>
</evidence>
<evidence type="ECO:0000256" key="8">
    <source>
        <dbReference type="PIRSR" id="PIRSR000388-1"/>
    </source>
</evidence>
<comment type="catalytic activity">
    <reaction evidence="7">
        <text>(6R)-5,10-methylene-5,6,7,8-tetrahydrofolate + 3-methyl-2-oxobutanoate + H2O = 2-dehydropantoate + (6S)-5,6,7,8-tetrahydrofolate</text>
        <dbReference type="Rhea" id="RHEA:11824"/>
        <dbReference type="ChEBI" id="CHEBI:11561"/>
        <dbReference type="ChEBI" id="CHEBI:11851"/>
        <dbReference type="ChEBI" id="CHEBI:15377"/>
        <dbReference type="ChEBI" id="CHEBI:15636"/>
        <dbReference type="ChEBI" id="CHEBI:57453"/>
        <dbReference type="EC" id="2.1.2.11"/>
    </reaction>
</comment>
<feature type="binding site" evidence="7 9">
    <location>
        <begin position="55"/>
        <end position="56"/>
    </location>
    <ligand>
        <name>3-methyl-2-oxobutanoate</name>
        <dbReference type="ChEBI" id="CHEBI:11851"/>
    </ligand>
</feature>
<dbReference type="HAMAP" id="MF_00156">
    <property type="entry name" value="PanB"/>
    <property type="match status" value="1"/>
</dbReference>
<evidence type="ECO:0000256" key="1">
    <source>
        <dbReference type="ARBA" id="ARBA00005033"/>
    </source>
</evidence>
<dbReference type="GO" id="GO:0003864">
    <property type="term" value="F:3-methyl-2-oxobutanoate hydroxymethyltransferase activity"/>
    <property type="evidence" value="ECO:0007669"/>
    <property type="project" value="UniProtKB-UniRule"/>
</dbReference>
<evidence type="ECO:0000256" key="5">
    <source>
        <dbReference type="ARBA" id="ARBA00022679"/>
    </source>
</evidence>
<dbReference type="SUPFAM" id="SSF51621">
    <property type="entry name" value="Phosphoenolpyruvate/pyruvate domain"/>
    <property type="match status" value="1"/>
</dbReference>
<dbReference type="RefSeq" id="WP_126703135.1">
    <property type="nucleotide sequence ID" value="NZ_CP034593.1"/>
</dbReference>
<dbReference type="InterPro" id="IPR040442">
    <property type="entry name" value="Pyrv_kinase-like_dom_sf"/>
</dbReference>
<comment type="function">
    <text evidence="6 7">Catalyzes the reversible reaction in which hydroxymethyl group from 5,10-methylenetetrahydrofolate is transferred onto alpha-ketoisovalerate to form ketopantoate.</text>
</comment>
<feature type="binding site" evidence="7 9">
    <location>
        <position position="94"/>
    </location>
    <ligand>
        <name>3-methyl-2-oxobutanoate</name>
        <dbReference type="ChEBI" id="CHEBI:11851"/>
    </ligand>
</feature>
<dbReference type="PIRSF" id="PIRSF000388">
    <property type="entry name" value="Pantoate_hydroxy_MeTrfase"/>
    <property type="match status" value="1"/>
</dbReference>
<dbReference type="Gene3D" id="3.20.20.60">
    <property type="entry name" value="Phosphoenolpyruvate-binding domains"/>
    <property type="match status" value="1"/>
</dbReference>
<dbReference type="InterPro" id="IPR015813">
    <property type="entry name" value="Pyrv/PenolPyrv_kinase-like_dom"/>
</dbReference>
<reference evidence="11 12" key="1">
    <citation type="submission" date="2018-12" db="EMBL/GenBank/DDBJ databases">
        <title>Complete genome sequence of Flaviflexus sp. H23T48.</title>
        <authorList>
            <person name="Bae J.-W."/>
            <person name="Lee J.-Y."/>
        </authorList>
    </citation>
    <scope>NUCLEOTIDE SEQUENCE [LARGE SCALE GENOMIC DNA]</scope>
    <source>
        <strain evidence="11 12">H23T48</strain>
    </source>
</reference>
<proteinExistence type="inferred from homology"/>
<keyword evidence="11" id="KW-0489">Methyltransferase</keyword>
<comment type="subcellular location">
    <subcellularLocation>
        <location evidence="7">Cytoplasm</location>
    </subcellularLocation>
</comment>
<comment type="cofactor">
    <cofactor evidence="7 10">
        <name>Mg(2+)</name>
        <dbReference type="ChEBI" id="CHEBI:18420"/>
    </cofactor>
    <text evidence="7 10">Binds 1 Mg(2+) ion per subunit.</text>
</comment>
<dbReference type="NCBIfam" id="NF001452">
    <property type="entry name" value="PRK00311.1"/>
    <property type="match status" value="1"/>
</dbReference>
<evidence type="ECO:0000256" key="9">
    <source>
        <dbReference type="PIRSR" id="PIRSR000388-2"/>
    </source>
</evidence>
<dbReference type="PANTHER" id="PTHR20881">
    <property type="entry name" value="3-METHYL-2-OXOBUTANOATE HYDROXYMETHYLTRANSFERASE"/>
    <property type="match status" value="1"/>
</dbReference>
<dbReference type="EC" id="2.1.2.11" evidence="7"/>
<dbReference type="GO" id="GO:0008168">
    <property type="term" value="F:methyltransferase activity"/>
    <property type="evidence" value="ECO:0007669"/>
    <property type="project" value="UniProtKB-KW"/>
</dbReference>
<dbReference type="CDD" id="cd06557">
    <property type="entry name" value="KPHMT-like"/>
    <property type="match status" value="1"/>
</dbReference>
<evidence type="ECO:0000256" key="10">
    <source>
        <dbReference type="PIRSR" id="PIRSR000388-3"/>
    </source>
</evidence>
<accession>A0A3S9PVC1</accession>
<keyword evidence="12" id="KW-1185">Reference proteome</keyword>
<evidence type="ECO:0000256" key="7">
    <source>
        <dbReference type="HAMAP-Rule" id="MF_00156"/>
    </source>
</evidence>
<dbReference type="PANTHER" id="PTHR20881:SF0">
    <property type="entry name" value="3-METHYL-2-OXOBUTANOATE HYDROXYMETHYLTRANSFERASE"/>
    <property type="match status" value="1"/>
</dbReference>
<evidence type="ECO:0000256" key="2">
    <source>
        <dbReference type="ARBA" id="ARBA00008676"/>
    </source>
</evidence>
<evidence type="ECO:0000256" key="3">
    <source>
        <dbReference type="ARBA" id="ARBA00011424"/>
    </source>
</evidence>
<dbReference type="GO" id="GO:0032259">
    <property type="term" value="P:methylation"/>
    <property type="evidence" value="ECO:0007669"/>
    <property type="project" value="UniProtKB-KW"/>
</dbReference>
<name>A0A3S9PVC1_9ACTO</name>
<dbReference type="Proteomes" id="UP000280344">
    <property type="component" value="Chromosome"/>
</dbReference>
<keyword evidence="7 10" id="KW-0460">Magnesium</keyword>
<feature type="binding site" evidence="7 9">
    <location>
        <position position="123"/>
    </location>
    <ligand>
        <name>3-methyl-2-oxobutanoate</name>
        <dbReference type="ChEBI" id="CHEBI:11851"/>
    </ligand>
</feature>
<feature type="binding site" evidence="7 10">
    <location>
        <position position="94"/>
    </location>
    <ligand>
        <name>Mg(2+)</name>
        <dbReference type="ChEBI" id="CHEBI:18420"/>
    </ligand>
</feature>
<comment type="pathway">
    <text evidence="1 7">Cofactor biosynthesis; (R)-pantothenate biosynthesis; (R)-pantoate from 3-methyl-2-oxobutanoate: step 1/2.</text>
</comment>
<keyword evidence="7" id="KW-0963">Cytoplasm</keyword>
<feature type="binding site" evidence="7 10">
    <location>
        <position position="125"/>
    </location>
    <ligand>
        <name>Mg(2+)</name>
        <dbReference type="ChEBI" id="CHEBI:18420"/>
    </ligand>
</feature>
<dbReference type="OrthoDB" id="9781789at2"/>
<evidence type="ECO:0000256" key="6">
    <source>
        <dbReference type="ARBA" id="ARBA00056497"/>
    </source>
</evidence>
<feature type="binding site" evidence="7 10">
    <location>
        <position position="55"/>
    </location>
    <ligand>
        <name>Mg(2+)</name>
        <dbReference type="ChEBI" id="CHEBI:18420"/>
    </ligand>
</feature>
<gene>
    <name evidence="7 11" type="primary">panB</name>
    <name evidence="11" type="ORF">EJ997_02195</name>
</gene>
<dbReference type="FunFam" id="3.20.20.60:FF:000003">
    <property type="entry name" value="3-methyl-2-oxobutanoate hydroxymethyltransferase"/>
    <property type="match status" value="1"/>
</dbReference>
<dbReference type="Pfam" id="PF02548">
    <property type="entry name" value="Pantoate_transf"/>
    <property type="match status" value="1"/>
</dbReference>
<dbReference type="EMBL" id="CP034593">
    <property type="protein sequence ID" value="AZQ76326.1"/>
    <property type="molecule type" value="Genomic_DNA"/>
</dbReference>
<evidence type="ECO:0000313" key="12">
    <source>
        <dbReference type="Proteomes" id="UP000280344"/>
    </source>
</evidence>
<dbReference type="InterPro" id="IPR003700">
    <property type="entry name" value="Pantoate_hydroxy_MeTrfase"/>
</dbReference>
<organism evidence="11 12">
    <name type="scientific">Flaviflexus ciconiae</name>
    <dbReference type="NCBI Taxonomy" id="2496867"/>
    <lineage>
        <taxon>Bacteria</taxon>
        <taxon>Bacillati</taxon>
        <taxon>Actinomycetota</taxon>
        <taxon>Actinomycetes</taxon>
        <taxon>Actinomycetales</taxon>
        <taxon>Actinomycetaceae</taxon>
        <taxon>Flaviflexus</taxon>
    </lineage>
</organism>
<dbReference type="KEGG" id="flh:EJ997_02195"/>
<dbReference type="AlphaFoldDB" id="A0A3S9PVC1"/>